<dbReference type="RefSeq" id="WP_087919752.1">
    <property type="nucleotide sequence ID" value="NZ_CP021780.1"/>
</dbReference>
<dbReference type="AlphaFoldDB" id="A0A2Z2KWF9"/>
<dbReference type="OrthoDB" id="2773476at2"/>
<proteinExistence type="predicted"/>
<gene>
    <name evidence="1" type="ORF">B9T62_36735</name>
</gene>
<keyword evidence="2" id="KW-1185">Reference proteome</keyword>
<reference evidence="1 2" key="1">
    <citation type="submission" date="2017-06" db="EMBL/GenBank/DDBJ databases">
        <title>Complete genome sequence of Paenibacillus donghaensis KCTC 13049T isolated from East Sea sediment, South Korea.</title>
        <authorList>
            <person name="Jung B.K."/>
            <person name="Hong S.-J."/>
            <person name="Shin J.-H."/>
        </authorList>
    </citation>
    <scope>NUCLEOTIDE SEQUENCE [LARGE SCALE GENOMIC DNA]</scope>
    <source>
        <strain evidence="1 2">KCTC 13049</strain>
    </source>
</reference>
<sequence>MTYFLNPKYGSELVSGEFVKASGLFDDLRHHLSIKGVLSGVINGRFFLANDGQTAQSAQFEQLADCPVLYGWNRPLNNLLVNGNVYMRILAGQIQI</sequence>
<dbReference type="KEGG" id="pdh:B9T62_36735"/>
<evidence type="ECO:0000313" key="1">
    <source>
        <dbReference type="EMBL" id="ASA25791.1"/>
    </source>
</evidence>
<evidence type="ECO:0000313" key="2">
    <source>
        <dbReference type="Proteomes" id="UP000249890"/>
    </source>
</evidence>
<dbReference type="Proteomes" id="UP000249890">
    <property type="component" value="Chromosome"/>
</dbReference>
<protein>
    <submittedName>
        <fullName evidence="1">Uncharacterized protein</fullName>
    </submittedName>
</protein>
<accession>A0A2Z2KWF9</accession>
<name>A0A2Z2KWF9_9BACL</name>
<dbReference type="EMBL" id="CP021780">
    <property type="protein sequence ID" value="ASA25791.1"/>
    <property type="molecule type" value="Genomic_DNA"/>
</dbReference>
<organism evidence="1 2">
    <name type="scientific">Paenibacillus donghaensis</name>
    <dbReference type="NCBI Taxonomy" id="414771"/>
    <lineage>
        <taxon>Bacteria</taxon>
        <taxon>Bacillati</taxon>
        <taxon>Bacillota</taxon>
        <taxon>Bacilli</taxon>
        <taxon>Bacillales</taxon>
        <taxon>Paenibacillaceae</taxon>
        <taxon>Paenibacillus</taxon>
    </lineage>
</organism>